<evidence type="ECO:0000313" key="1">
    <source>
        <dbReference type="EMBL" id="KAK5784525.1"/>
    </source>
</evidence>
<dbReference type="EMBL" id="JARKNE010000011">
    <property type="protein sequence ID" value="KAK5784525.1"/>
    <property type="molecule type" value="Genomic_DNA"/>
</dbReference>
<reference evidence="1 2" key="1">
    <citation type="submission" date="2023-03" db="EMBL/GenBank/DDBJ databases">
        <title>WGS of Gossypium arboreum.</title>
        <authorList>
            <person name="Yu D."/>
        </authorList>
    </citation>
    <scope>NUCLEOTIDE SEQUENCE [LARGE SCALE GENOMIC DNA]</scope>
    <source>
        <tissue evidence="1">Leaf</tissue>
    </source>
</reference>
<organism evidence="1 2">
    <name type="scientific">Gossypium arboreum</name>
    <name type="common">Tree cotton</name>
    <name type="synonym">Gossypium nanking</name>
    <dbReference type="NCBI Taxonomy" id="29729"/>
    <lineage>
        <taxon>Eukaryota</taxon>
        <taxon>Viridiplantae</taxon>
        <taxon>Streptophyta</taxon>
        <taxon>Embryophyta</taxon>
        <taxon>Tracheophyta</taxon>
        <taxon>Spermatophyta</taxon>
        <taxon>Magnoliopsida</taxon>
        <taxon>eudicotyledons</taxon>
        <taxon>Gunneridae</taxon>
        <taxon>Pentapetalae</taxon>
        <taxon>rosids</taxon>
        <taxon>malvids</taxon>
        <taxon>Malvales</taxon>
        <taxon>Malvaceae</taxon>
        <taxon>Malvoideae</taxon>
        <taxon>Gossypium</taxon>
    </lineage>
</organism>
<protein>
    <submittedName>
        <fullName evidence="1">Uncharacterized protein</fullName>
    </submittedName>
</protein>
<dbReference type="Proteomes" id="UP001358586">
    <property type="component" value="Chromosome 11"/>
</dbReference>
<proteinExistence type="predicted"/>
<sequence length="83" mass="9594">MTATARRVEEREMRMMYWGGTKVDTEVDTIGLSGRERMFRRSRGQTQVSTTTVIVINRLFNNENCCRPERSITFTPPQQPLPG</sequence>
<evidence type="ECO:0000313" key="2">
    <source>
        <dbReference type="Proteomes" id="UP001358586"/>
    </source>
</evidence>
<accession>A0ABR0N2D8</accession>
<comment type="caution">
    <text evidence="1">The sequence shown here is derived from an EMBL/GenBank/DDBJ whole genome shotgun (WGS) entry which is preliminary data.</text>
</comment>
<name>A0ABR0N2D8_GOSAR</name>
<gene>
    <name evidence="1" type="ORF">PVK06_039051</name>
</gene>
<keyword evidence="2" id="KW-1185">Reference proteome</keyword>